<keyword evidence="2" id="KW-1185">Reference proteome</keyword>
<organism evidence="1 2">
    <name type="scientific">Mycena metata</name>
    <dbReference type="NCBI Taxonomy" id="1033252"/>
    <lineage>
        <taxon>Eukaryota</taxon>
        <taxon>Fungi</taxon>
        <taxon>Dikarya</taxon>
        <taxon>Basidiomycota</taxon>
        <taxon>Agaricomycotina</taxon>
        <taxon>Agaricomycetes</taxon>
        <taxon>Agaricomycetidae</taxon>
        <taxon>Agaricales</taxon>
        <taxon>Marasmiineae</taxon>
        <taxon>Mycenaceae</taxon>
        <taxon>Mycena</taxon>
    </lineage>
</organism>
<comment type="caution">
    <text evidence="1">The sequence shown here is derived from an EMBL/GenBank/DDBJ whole genome shotgun (WGS) entry which is preliminary data.</text>
</comment>
<name>A0AAD7HVG7_9AGAR</name>
<dbReference type="AlphaFoldDB" id="A0AAD7HVG7"/>
<accession>A0AAD7HVG7</accession>
<dbReference type="EMBL" id="JARKIB010000172">
    <property type="protein sequence ID" value="KAJ7728534.1"/>
    <property type="molecule type" value="Genomic_DNA"/>
</dbReference>
<reference evidence="1" key="1">
    <citation type="submission" date="2023-03" db="EMBL/GenBank/DDBJ databases">
        <title>Massive genome expansion in bonnet fungi (Mycena s.s.) driven by repeated elements and novel gene families across ecological guilds.</title>
        <authorList>
            <consortium name="Lawrence Berkeley National Laboratory"/>
            <person name="Harder C.B."/>
            <person name="Miyauchi S."/>
            <person name="Viragh M."/>
            <person name="Kuo A."/>
            <person name="Thoen E."/>
            <person name="Andreopoulos B."/>
            <person name="Lu D."/>
            <person name="Skrede I."/>
            <person name="Drula E."/>
            <person name="Henrissat B."/>
            <person name="Morin E."/>
            <person name="Kohler A."/>
            <person name="Barry K."/>
            <person name="LaButti K."/>
            <person name="Morin E."/>
            <person name="Salamov A."/>
            <person name="Lipzen A."/>
            <person name="Mereny Z."/>
            <person name="Hegedus B."/>
            <person name="Baldrian P."/>
            <person name="Stursova M."/>
            <person name="Weitz H."/>
            <person name="Taylor A."/>
            <person name="Grigoriev I.V."/>
            <person name="Nagy L.G."/>
            <person name="Martin F."/>
            <person name="Kauserud H."/>
        </authorList>
    </citation>
    <scope>NUCLEOTIDE SEQUENCE</scope>
    <source>
        <strain evidence="1">CBHHK182m</strain>
    </source>
</reference>
<evidence type="ECO:0000313" key="2">
    <source>
        <dbReference type="Proteomes" id="UP001215598"/>
    </source>
</evidence>
<gene>
    <name evidence="1" type="ORF">B0H16DRAFT_1330953</name>
</gene>
<feature type="non-terminal residue" evidence="1">
    <location>
        <position position="1"/>
    </location>
</feature>
<protein>
    <submittedName>
        <fullName evidence="1">Uncharacterized protein</fullName>
    </submittedName>
</protein>
<sequence length="61" mass="7332">LYIELTKIDDRFIQRSDRFIDGYAKGLDGSQSAWASKRYRRHRVLPKNIMKLFDKFGPKKR</sequence>
<dbReference type="Proteomes" id="UP001215598">
    <property type="component" value="Unassembled WGS sequence"/>
</dbReference>
<evidence type="ECO:0000313" key="1">
    <source>
        <dbReference type="EMBL" id="KAJ7728534.1"/>
    </source>
</evidence>
<proteinExistence type="predicted"/>